<dbReference type="InterPro" id="IPR011059">
    <property type="entry name" value="Metal-dep_hydrolase_composite"/>
</dbReference>
<dbReference type="PANTHER" id="PTHR11113:SF2">
    <property type="entry name" value="ADENINE DEAMINASE"/>
    <property type="match status" value="1"/>
</dbReference>
<evidence type="ECO:0000256" key="8">
    <source>
        <dbReference type="ARBA" id="ARBA00069718"/>
    </source>
</evidence>
<dbReference type="SUPFAM" id="SSF51338">
    <property type="entry name" value="Composite domain of metallo-dependent hydrolases"/>
    <property type="match status" value="1"/>
</dbReference>
<keyword evidence="6 9" id="KW-0464">Manganese</keyword>
<feature type="domain" description="Adenine deaminase C-terminal" evidence="12">
    <location>
        <begin position="404"/>
        <end position="572"/>
    </location>
</feature>
<dbReference type="InterPro" id="IPR032466">
    <property type="entry name" value="Metal_Hydrolase"/>
</dbReference>
<reference evidence="13 14" key="1">
    <citation type="submission" date="2019-12" db="EMBL/GenBank/DDBJ databases">
        <title>Whole-genome analyses of novel actinobacteria.</title>
        <authorList>
            <person name="Sahin N."/>
            <person name="Saygin H."/>
        </authorList>
    </citation>
    <scope>NUCLEOTIDE SEQUENCE [LARGE SCALE GENOMIC DNA]</scope>
    <source>
        <strain evidence="13 14">KC615</strain>
    </source>
</reference>
<name>A0A6I4W608_9BACL</name>
<evidence type="ECO:0000313" key="13">
    <source>
        <dbReference type="EMBL" id="MXQ55752.1"/>
    </source>
</evidence>
<comment type="catalytic activity">
    <reaction evidence="7 9">
        <text>adenine + H2O + H(+) = hypoxanthine + NH4(+)</text>
        <dbReference type="Rhea" id="RHEA:23688"/>
        <dbReference type="ChEBI" id="CHEBI:15377"/>
        <dbReference type="ChEBI" id="CHEBI:15378"/>
        <dbReference type="ChEBI" id="CHEBI:16708"/>
        <dbReference type="ChEBI" id="CHEBI:17368"/>
        <dbReference type="ChEBI" id="CHEBI:28938"/>
        <dbReference type="EC" id="3.5.4.2"/>
    </reaction>
</comment>
<organism evidence="13 14">
    <name type="scientific">Shimazuella alba</name>
    <dbReference type="NCBI Taxonomy" id="2690964"/>
    <lineage>
        <taxon>Bacteria</taxon>
        <taxon>Bacillati</taxon>
        <taxon>Bacillota</taxon>
        <taxon>Bacilli</taxon>
        <taxon>Bacillales</taxon>
        <taxon>Thermoactinomycetaceae</taxon>
        <taxon>Shimazuella</taxon>
    </lineage>
</organism>
<dbReference type="InterPro" id="IPR006680">
    <property type="entry name" value="Amidohydro-rel"/>
</dbReference>
<dbReference type="Pfam" id="PF13382">
    <property type="entry name" value="Adenine_deam_C"/>
    <property type="match status" value="1"/>
</dbReference>
<dbReference type="CDD" id="cd01295">
    <property type="entry name" value="AdeC"/>
    <property type="match status" value="1"/>
</dbReference>
<dbReference type="EC" id="3.5.4.2" evidence="3 9"/>
<comment type="caution">
    <text evidence="13">The sequence shown here is derived from an EMBL/GenBank/DDBJ whole genome shotgun (WGS) entry which is preliminary data.</text>
</comment>
<protein>
    <recommendedName>
        <fullName evidence="8 9">Adenine deaminase</fullName>
        <shortName evidence="9">Adenase</shortName>
        <shortName evidence="9">Adenine aminase</shortName>
        <ecNumber evidence="3 9">3.5.4.2</ecNumber>
    </recommendedName>
</protein>
<comment type="cofactor">
    <cofactor evidence="1 9">
        <name>Mn(2+)</name>
        <dbReference type="ChEBI" id="CHEBI:29035"/>
    </cofactor>
</comment>
<dbReference type="Pfam" id="PF00449">
    <property type="entry name" value="Urease_alpha"/>
    <property type="match status" value="1"/>
</dbReference>
<dbReference type="RefSeq" id="WP_160803104.1">
    <property type="nucleotide sequence ID" value="NZ_WUUL01000018.1"/>
</dbReference>
<dbReference type="GO" id="GO:0006146">
    <property type="term" value="P:adenine catabolic process"/>
    <property type="evidence" value="ECO:0007669"/>
    <property type="project" value="InterPro"/>
</dbReference>
<evidence type="ECO:0000256" key="1">
    <source>
        <dbReference type="ARBA" id="ARBA00001936"/>
    </source>
</evidence>
<dbReference type="GO" id="GO:0000034">
    <property type="term" value="F:adenine deaminase activity"/>
    <property type="evidence" value="ECO:0007669"/>
    <property type="project" value="UniProtKB-UniRule"/>
</dbReference>
<evidence type="ECO:0000256" key="6">
    <source>
        <dbReference type="ARBA" id="ARBA00023211"/>
    </source>
</evidence>
<dbReference type="HAMAP" id="MF_01518">
    <property type="entry name" value="Adenine_deamin"/>
    <property type="match status" value="1"/>
</dbReference>
<evidence type="ECO:0000256" key="7">
    <source>
        <dbReference type="ARBA" id="ARBA00047720"/>
    </source>
</evidence>
<comment type="similarity">
    <text evidence="2 9">Belongs to the metallo-dependent hydrolases superfamily. Adenine deaminase family.</text>
</comment>
<dbReference type="InterPro" id="IPR026912">
    <property type="entry name" value="Adenine_deam_C"/>
</dbReference>
<evidence type="ECO:0000259" key="11">
    <source>
        <dbReference type="Pfam" id="PF01979"/>
    </source>
</evidence>
<evidence type="ECO:0000256" key="2">
    <source>
        <dbReference type="ARBA" id="ARBA00006773"/>
    </source>
</evidence>
<dbReference type="InterPro" id="IPR011612">
    <property type="entry name" value="Urease_alpha_N_dom"/>
</dbReference>
<dbReference type="AlphaFoldDB" id="A0A6I4W608"/>
<accession>A0A6I4W608</accession>
<feature type="domain" description="Urease alpha-subunit N-terminal" evidence="10">
    <location>
        <begin position="15"/>
        <end position="65"/>
    </location>
</feature>
<evidence type="ECO:0000259" key="10">
    <source>
        <dbReference type="Pfam" id="PF00449"/>
    </source>
</evidence>
<dbReference type="Gene3D" id="2.30.40.10">
    <property type="entry name" value="Urease, subunit C, domain 1"/>
    <property type="match status" value="1"/>
</dbReference>
<evidence type="ECO:0000256" key="4">
    <source>
        <dbReference type="ARBA" id="ARBA00022723"/>
    </source>
</evidence>
<evidence type="ECO:0000256" key="5">
    <source>
        <dbReference type="ARBA" id="ARBA00022801"/>
    </source>
</evidence>
<dbReference type="PANTHER" id="PTHR11113">
    <property type="entry name" value="N-ACETYLGLUCOSAMINE-6-PHOSPHATE DEACETYLASE"/>
    <property type="match status" value="1"/>
</dbReference>
<keyword evidence="14" id="KW-1185">Reference proteome</keyword>
<dbReference type="Gene3D" id="3.20.20.140">
    <property type="entry name" value="Metal-dependent hydrolases"/>
    <property type="match status" value="1"/>
</dbReference>
<dbReference type="FunFam" id="3.20.20.140:FF:000016">
    <property type="entry name" value="Adenine deaminase"/>
    <property type="match status" value="1"/>
</dbReference>
<evidence type="ECO:0000256" key="3">
    <source>
        <dbReference type="ARBA" id="ARBA00012782"/>
    </source>
</evidence>
<dbReference type="GO" id="GO:0046872">
    <property type="term" value="F:metal ion binding"/>
    <property type="evidence" value="ECO:0007669"/>
    <property type="project" value="UniProtKB-KW"/>
</dbReference>
<keyword evidence="4" id="KW-0479">Metal-binding</keyword>
<sequence>MKLSVEQLQKRIAVASKREPADLVITNGKIIDVFNLSIIEADIAIADGYIVGIGDYQGKQVIDAKQKYISPGFIDAHVHIESSMVTPAEFAKVVLSHGVTSVITDPHEIANVVGQDGISFMLSDSEDLPMDIFVMLPSSVPCTCFENAGATLHAQDLEPFFNHPRVLGLAEVMDYPAVLQGVDHMMNKLSTTLQHRNHIDGHAAGLQHEAINVYRSAGISTDHECISIEEALNRIQRGMFVFIREGSSAKDLTSLISVVNEKNARRFAFCTDDKHLDDLIVEGSIDHNVRLAIQHGLDPLLAIQLASLNAAECFGLKQKGAIAPGYEADFLLFHDLEHIKIDQVFKAGKLVAEHGKVIETVSRQNPISPSITQTVHIPDFQTDQLQIPIKGIQANMIGIQPNSLVTKHLIADVNITDGCFVPSIEKDQLKIAVLERHHLTGNIGLGIVSGLGLTSGAIASTVAHDSHNLVVAGTNDEDMETAIEAIRQMHGGLVVVKNGKKLASLKLEIAGLMSSRPFEEVNQNLSLLHQALHELGAPTHFHLFPTLSFLCLPVIPDIKLTDKGLFNVTTFQHIPVSAIS</sequence>
<evidence type="ECO:0000259" key="12">
    <source>
        <dbReference type="Pfam" id="PF13382"/>
    </source>
</evidence>
<keyword evidence="5 9" id="KW-0378">Hydrolase</keyword>
<dbReference type="NCBIfam" id="TIGR01178">
    <property type="entry name" value="ade"/>
    <property type="match status" value="1"/>
</dbReference>
<feature type="domain" description="Amidohydrolase-related" evidence="11">
    <location>
        <begin position="68"/>
        <end position="351"/>
    </location>
</feature>
<dbReference type="Proteomes" id="UP000430692">
    <property type="component" value="Unassembled WGS sequence"/>
</dbReference>
<dbReference type="SUPFAM" id="SSF51556">
    <property type="entry name" value="Metallo-dependent hydrolases"/>
    <property type="match status" value="1"/>
</dbReference>
<dbReference type="InterPro" id="IPR006679">
    <property type="entry name" value="Adenine_deam"/>
</dbReference>
<dbReference type="EMBL" id="WUUL01000018">
    <property type="protein sequence ID" value="MXQ55752.1"/>
    <property type="molecule type" value="Genomic_DNA"/>
</dbReference>
<dbReference type="Pfam" id="PF01979">
    <property type="entry name" value="Amidohydro_1"/>
    <property type="match status" value="1"/>
</dbReference>
<evidence type="ECO:0000256" key="9">
    <source>
        <dbReference type="HAMAP-Rule" id="MF_01518"/>
    </source>
</evidence>
<evidence type="ECO:0000313" key="14">
    <source>
        <dbReference type="Proteomes" id="UP000430692"/>
    </source>
</evidence>
<proteinExistence type="inferred from homology"/>
<gene>
    <name evidence="9 13" type="primary">ade</name>
    <name evidence="13" type="ORF">GSM42_18890</name>
</gene>